<reference evidence="1 2" key="1">
    <citation type="submission" date="2022-10" db="EMBL/GenBank/DDBJ databases">
        <title>Aestuariibacter sp. AA17 isolated from Montipora capitata coral fragment.</title>
        <authorList>
            <person name="Emsley S.A."/>
            <person name="Pfannmuller K.M."/>
            <person name="Loughran R.M."/>
            <person name="Shlafstein M."/>
            <person name="Papke E."/>
            <person name="Saw J.H."/>
            <person name="Ushijima B."/>
            <person name="Videau P."/>
        </authorList>
    </citation>
    <scope>NUCLEOTIDE SEQUENCE [LARGE SCALE GENOMIC DNA]</scope>
    <source>
        <strain evidence="1 2">AA17</strain>
    </source>
</reference>
<proteinExistence type="predicted"/>
<comment type="caution">
    <text evidence="1">The sequence shown here is derived from an EMBL/GenBank/DDBJ whole genome shotgun (WGS) entry which is preliminary data.</text>
</comment>
<evidence type="ECO:0000313" key="1">
    <source>
        <dbReference type="EMBL" id="MCV2885684.1"/>
    </source>
</evidence>
<evidence type="ECO:0000313" key="2">
    <source>
        <dbReference type="Proteomes" id="UP001652504"/>
    </source>
</evidence>
<sequence>MASTKLISSVSPKQLHVNALSDTVPIIEISKKIANNALATRITGRKVGGAKSKIATHASVAIMPVAKRKLAAEGT</sequence>
<accession>A0ABT3AAP1</accession>
<keyword evidence="2" id="KW-1185">Reference proteome</keyword>
<gene>
    <name evidence="1" type="ORF">OE749_13380</name>
</gene>
<dbReference type="EMBL" id="JAOWKX010000007">
    <property type="protein sequence ID" value="MCV2885684.1"/>
    <property type="molecule type" value="Genomic_DNA"/>
</dbReference>
<name>A0ABT3AAP1_9ALTE</name>
<organism evidence="1 2">
    <name type="scientific">Fluctibacter corallii</name>
    <dbReference type="NCBI Taxonomy" id="2984329"/>
    <lineage>
        <taxon>Bacteria</taxon>
        <taxon>Pseudomonadati</taxon>
        <taxon>Pseudomonadota</taxon>
        <taxon>Gammaproteobacteria</taxon>
        <taxon>Alteromonadales</taxon>
        <taxon>Alteromonadaceae</taxon>
        <taxon>Fluctibacter</taxon>
    </lineage>
</organism>
<dbReference type="Proteomes" id="UP001652504">
    <property type="component" value="Unassembled WGS sequence"/>
</dbReference>
<protein>
    <submittedName>
        <fullName evidence="1">Uncharacterized protein</fullName>
    </submittedName>
</protein>